<dbReference type="EMBL" id="JAVREL010000016">
    <property type="protein sequence ID" value="MDT0345760.1"/>
    <property type="molecule type" value="Genomic_DNA"/>
</dbReference>
<proteinExistence type="predicted"/>
<evidence type="ECO:0008006" key="3">
    <source>
        <dbReference type="Google" id="ProtNLM"/>
    </source>
</evidence>
<gene>
    <name evidence="1" type="ORF">RM590_24665</name>
</gene>
<dbReference type="RefSeq" id="WP_311706894.1">
    <property type="nucleotide sequence ID" value="NZ_JAVREL010000016.1"/>
</dbReference>
<reference evidence="2" key="1">
    <citation type="submission" date="2023-07" db="EMBL/GenBank/DDBJ databases">
        <title>30 novel species of actinomycetes from the DSMZ collection.</title>
        <authorList>
            <person name="Nouioui I."/>
        </authorList>
    </citation>
    <scope>NUCLEOTIDE SEQUENCE [LARGE SCALE GENOMIC DNA]</scope>
    <source>
        <strain evidence="2">DSM 44938</strain>
    </source>
</reference>
<accession>A0ABU2MW82</accession>
<dbReference type="InterPro" id="IPR043519">
    <property type="entry name" value="NT_sf"/>
</dbReference>
<protein>
    <recommendedName>
        <fullName evidence="3">Polymerase nucleotidyl transferase domain-containing protein</fullName>
    </recommendedName>
</protein>
<sequence length="325" mass="35684">MQPSPRWRELQQERLAEAARVLGGIPGVHGLLLGGSLGRGEPWPMSDIDLLPVYDGDPAAVAARVEERRAELVDWWAASGRAQTLDIGRLAFIADEAREAVGSGPGWAVRRLLADPRWFHGLDKAYRGRAVVAADGLAGEFAGWIEATRFTPAVVAARVGRWCELAAEACQRARAARESGELAEATYQVREAARALRHVALEGWGERLGSMGREWTRFERMADAHGRRDLADRIARAAGADPESAARREPLAPGWLRERIELYWAARQAVGEKVTPRQNARDQLAAFAVHIARRRPDLAGPWTGSPDPRLAERLADLDALRAELG</sequence>
<organism evidence="1 2">
    <name type="scientific">Streptomyces litchfieldiae</name>
    <dbReference type="NCBI Taxonomy" id="3075543"/>
    <lineage>
        <taxon>Bacteria</taxon>
        <taxon>Bacillati</taxon>
        <taxon>Actinomycetota</taxon>
        <taxon>Actinomycetes</taxon>
        <taxon>Kitasatosporales</taxon>
        <taxon>Streptomycetaceae</taxon>
        <taxon>Streptomyces</taxon>
    </lineage>
</organism>
<keyword evidence="2" id="KW-1185">Reference proteome</keyword>
<name>A0ABU2MW82_9ACTN</name>
<dbReference type="Proteomes" id="UP001183246">
    <property type="component" value="Unassembled WGS sequence"/>
</dbReference>
<evidence type="ECO:0000313" key="1">
    <source>
        <dbReference type="EMBL" id="MDT0345760.1"/>
    </source>
</evidence>
<evidence type="ECO:0000313" key="2">
    <source>
        <dbReference type="Proteomes" id="UP001183246"/>
    </source>
</evidence>
<dbReference type="SUPFAM" id="SSF81301">
    <property type="entry name" value="Nucleotidyltransferase"/>
    <property type="match status" value="1"/>
</dbReference>
<comment type="caution">
    <text evidence="1">The sequence shown here is derived from an EMBL/GenBank/DDBJ whole genome shotgun (WGS) entry which is preliminary data.</text>
</comment>